<organism evidence="2 3">
    <name type="scientific">Babesia ovis</name>
    <dbReference type="NCBI Taxonomy" id="5869"/>
    <lineage>
        <taxon>Eukaryota</taxon>
        <taxon>Sar</taxon>
        <taxon>Alveolata</taxon>
        <taxon>Apicomplexa</taxon>
        <taxon>Aconoidasida</taxon>
        <taxon>Piroplasmida</taxon>
        <taxon>Babesiidae</taxon>
        <taxon>Babesia</taxon>
    </lineage>
</organism>
<dbReference type="EMBL" id="BLIY01000008">
    <property type="protein sequence ID" value="GFE53879.1"/>
    <property type="molecule type" value="Genomic_DNA"/>
</dbReference>
<dbReference type="InterPro" id="IPR042470">
    <property type="entry name" value="RMI1_N_C_sf"/>
</dbReference>
<evidence type="ECO:0000313" key="2">
    <source>
        <dbReference type="EMBL" id="GFE53879.1"/>
    </source>
</evidence>
<dbReference type="Gene3D" id="2.40.50.770">
    <property type="entry name" value="RecQ-mediated genome instability protein Rmi1, C-terminal domain"/>
    <property type="match status" value="1"/>
</dbReference>
<name>A0A9W5WUH7_BABOV</name>
<protein>
    <submittedName>
        <fullName evidence="2">RecQ-mediated genome instability 1, putative</fullName>
    </submittedName>
</protein>
<proteinExistence type="predicted"/>
<evidence type="ECO:0000259" key="1">
    <source>
        <dbReference type="Pfam" id="PF08585"/>
    </source>
</evidence>
<dbReference type="AlphaFoldDB" id="A0A9W5WUH7"/>
<reference evidence="2" key="1">
    <citation type="submission" date="2019-12" db="EMBL/GenBank/DDBJ databases">
        <title>Genome sequence of Babesia ovis.</title>
        <authorList>
            <person name="Yamagishi J."/>
            <person name="Sevinc F."/>
            <person name="Xuan X."/>
        </authorList>
    </citation>
    <scope>NUCLEOTIDE SEQUENCE</scope>
    <source>
        <strain evidence="2">Selcuk</strain>
    </source>
</reference>
<gene>
    <name evidence="2" type="ORF">BaOVIS_012830</name>
</gene>
<dbReference type="Pfam" id="PF08585">
    <property type="entry name" value="RMI1_N_C"/>
    <property type="match status" value="1"/>
</dbReference>
<evidence type="ECO:0000313" key="3">
    <source>
        <dbReference type="Proteomes" id="UP001057455"/>
    </source>
</evidence>
<comment type="caution">
    <text evidence="2">The sequence shown here is derived from an EMBL/GenBank/DDBJ whole genome shotgun (WGS) entry which is preliminary data.</text>
</comment>
<sequence>MASSQVIDDTVRADYDAWIRSDWTLGADSTKFNNFMRHTLSLYQVVSSVDVRVSMYRQLGNEDAYEDSSDDDKTSSTLPNNAAATRMLRLVLHDGTKDILAYEYEPIACLDVFHANRLTGNPVRCCGKIALFNEPIERRGALWLTRSNVKLLFEGFICRHFEFVRPHENTLEIPESFAANQRLNRVNNDTEQMTHPEDTTHTSCHLYSSNGYDYESQMDDADCIIVSENHVRRSTNDSENNRTLSLLEEHFPRGSPHLMFSYISFLLRSNSEADETSFAKHTTSFLRSTGLLNCFSIAQALSRLNKSPSLVEPSTTWFEEDTHYGFLDFAVPLDIDRNSISEVASNELRDIGFSNNAKLWLVNLNDCFACFFCLVSLDTLQITEDSPLDTSRKINSIEGFFKVKCFTSEGYPLFWISEYRKELDKDEFIRRTQVIKSEYEQKETLLNF</sequence>
<dbReference type="Proteomes" id="UP001057455">
    <property type="component" value="Unassembled WGS sequence"/>
</dbReference>
<dbReference type="InterPro" id="IPR013894">
    <property type="entry name" value="RMI1_OB"/>
</dbReference>
<feature type="domain" description="RecQ mediated genome instability protein 1 OB-fold" evidence="1">
    <location>
        <begin position="41"/>
        <end position="152"/>
    </location>
</feature>
<dbReference type="OrthoDB" id="363777at2759"/>
<keyword evidence="3" id="KW-1185">Reference proteome</keyword>
<accession>A0A9W5WUH7</accession>